<dbReference type="PANTHER" id="PTHR14134">
    <property type="entry name" value="E3 UBIQUITIN-PROTEIN LIGASE RAD18"/>
    <property type="match status" value="1"/>
</dbReference>
<evidence type="ECO:0000256" key="7">
    <source>
        <dbReference type="ARBA" id="ARBA00022833"/>
    </source>
</evidence>
<keyword evidence="8 11" id="KW-0234">DNA repair</keyword>
<comment type="pathway">
    <text evidence="10">Protein modification.</text>
</comment>
<dbReference type="SUPFAM" id="SSF57850">
    <property type="entry name" value="RING/U-box"/>
    <property type="match status" value="1"/>
</dbReference>
<dbReference type="PROSITE" id="PS51908">
    <property type="entry name" value="ZF_UBZ4"/>
    <property type="match status" value="1"/>
</dbReference>
<dbReference type="InterPro" id="IPR013083">
    <property type="entry name" value="Znf_RING/FYVE/PHD"/>
</dbReference>
<protein>
    <submittedName>
        <fullName evidence="14">E3 ubiquitin-protein ligase RAD18-like</fullName>
    </submittedName>
</protein>
<evidence type="ECO:0000259" key="12">
    <source>
        <dbReference type="PROSITE" id="PS51908"/>
    </source>
</evidence>
<keyword evidence="9" id="KW-0539">Nucleus</keyword>
<proteinExistence type="predicted"/>
<dbReference type="InterPro" id="IPR039577">
    <property type="entry name" value="Rad18"/>
</dbReference>
<dbReference type="InterPro" id="IPR018957">
    <property type="entry name" value="Znf_C3HC4_RING-type"/>
</dbReference>
<dbReference type="InterPro" id="IPR017907">
    <property type="entry name" value="Znf_RING_CS"/>
</dbReference>
<evidence type="ECO:0000256" key="6">
    <source>
        <dbReference type="ARBA" id="ARBA00022786"/>
    </source>
</evidence>
<evidence type="ECO:0000256" key="10">
    <source>
        <dbReference type="ARBA" id="ARBA00043952"/>
    </source>
</evidence>
<name>A0ABM1TK44_LIMPO</name>
<gene>
    <name evidence="14" type="primary">LOC106471920</name>
</gene>
<evidence type="ECO:0000256" key="9">
    <source>
        <dbReference type="ARBA" id="ARBA00023242"/>
    </source>
</evidence>
<evidence type="ECO:0000256" key="5">
    <source>
        <dbReference type="ARBA" id="ARBA00022771"/>
    </source>
</evidence>
<keyword evidence="6" id="KW-0833">Ubl conjugation pathway</keyword>
<keyword evidence="5 11" id="KW-0863">Zinc-finger</keyword>
<sequence length="187" mass="21346">MVTVCSHNYCSLCIRKYMTYKSQCPTCFEETSEPQLRNNRLVDDFLKHYLRLIETLRKCLRLDEHNVQELGGKIKVSNEDKTRSFPRVQEEKDLLEKSDIVREDSVLMPSTTAFLPSLTIMSPTDAGVISNKEGSTSGEYKSEIPEKSVLLVACPVCSVPIPTKNMNVHLDKCLLREKDEKKLSNFP</sequence>
<evidence type="ECO:0000256" key="2">
    <source>
        <dbReference type="ARBA" id="ARBA00022679"/>
    </source>
</evidence>
<evidence type="ECO:0000313" key="14">
    <source>
        <dbReference type="RefSeq" id="XP_022256250.1"/>
    </source>
</evidence>
<accession>A0ABM1TK44</accession>
<organism evidence="13 14">
    <name type="scientific">Limulus polyphemus</name>
    <name type="common">Atlantic horseshoe crab</name>
    <dbReference type="NCBI Taxonomy" id="6850"/>
    <lineage>
        <taxon>Eukaryota</taxon>
        <taxon>Metazoa</taxon>
        <taxon>Ecdysozoa</taxon>
        <taxon>Arthropoda</taxon>
        <taxon>Chelicerata</taxon>
        <taxon>Merostomata</taxon>
        <taxon>Xiphosura</taxon>
        <taxon>Limulidae</taxon>
        <taxon>Limulus</taxon>
    </lineage>
</organism>
<keyword evidence="2" id="KW-0808">Transferase</keyword>
<evidence type="ECO:0000256" key="8">
    <source>
        <dbReference type="ARBA" id="ARBA00023204"/>
    </source>
</evidence>
<keyword evidence="3" id="KW-0479">Metal-binding</keyword>
<dbReference type="Gene3D" id="3.30.40.10">
    <property type="entry name" value="Zinc/RING finger domain, C3HC4 (zinc finger)"/>
    <property type="match status" value="1"/>
</dbReference>
<comment type="subcellular location">
    <subcellularLocation>
        <location evidence="1">Nucleus</location>
    </subcellularLocation>
</comment>
<dbReference type="RefSeq" id="XP_022256250.1">
    <property type="nucleotide sequence ID" value="XM_022400542.1"/>
</dbReference>
<keyword evidence="13" id="KW-1185">Reference proteome</keyword>
<dbReference type="InterPro" id="IPR006642">
    <property type="entry name" value="Rad18_UBZ4"/>
</dbReference>
<dbReference type="Proteomes" id="UP000694941">
    <property type="component" value="Unplaced"/>
</dbReference>
<evidence type="ECO:0000256" key="11">
    <source>
        <dbReference type="PROSITE-ProRule" id="PRU01256"/>
    </source>
</evidence>
<evidence type="ECO:0000256" key="4">
    <source>
        <dbReference type="ARBA" id="ARBA00022763"/>
    </source>
</evidence>
<dbReference type="PROSITE" id="PS00518">
    <property type="entry name" value="ZF_RING_1"/>
    <property type="match status" value="1"/>
</dbReference>
<evidence type="ECO:0000313" key="13">
    <source>
        <dbReference type="Proteomes" id="UP000694941"/>
    </source>
</evidence>
<feature type="domain" description="UBZ4-type" evidence="12">
    <location>
        <begin position="151"/>
        <end position="178"/>
    </location>
</feature>
<reference evidence="14" key="1">
    <citation type="submission" date="2025-08" db="UniProtKB">
        <authorList>
            <consortium name="RefSeq"/>
        </authorList>
    </citation>
    <scope>IDENTIFICATION</scope>
    <source>
        <tissue evidence="14">Muscle</tissue>
    </source>
</reference>
<dbReference type="Gene3D" id="3.30.160.60">
    <property type="entry name" value="Classic Zinc Finger"/>
    <property type="match status" value="1"/>
</dbReference>
<evidence type="ECO:0000256" key="1">
    <source>
        <dbReference type="ARBA" id="ARBA00004123"/>
    </source>
</evidence>
<keyword evidence="7" id="KW-0862">Zinc</keyword>
<dbReference type="GeneID" id="106471920"/>
<dbReference type="PANTHER" id="PTHR14134:SF2">
    <property type="entry name" value="E3 UBIQUITIN-PROTEIN LIGASE RAD18"/>
    <property type="match status" value="1"/>
</dbReference>
<keyword evidence="4 11" id="KW-0227">DNA damage</keyword>
<evidence type="ECO:0000256" key="3">
    <source>
        <dbReference type="ARBA" id="ARBA00022723"/>
    </source>
</evidence>
<dbReference type="Pfam" id="PF00097">
    <property type="entry name" value="zf-C3HC4"/>
    <property type="match status" value="1"/>
</dbReference>
<dbReference type="SMART" id="SM00734">
    <property type="entry name" value="ZnF_Rad18"/>
    <property type="match status" value="1"/>
</dbReference>